<sequence>MSDGILSRWSRRKRAVQAAEEVARQAAEEAAHREAEQAARAAALPSPEAETSLPAASAQGDPAMLPGAADEADALAEAIARLPKLEDLTAQTDLAPFLRAGIPSALRNAALRKMWSVDSGIRDFVSEARDYAYDWNTPGGVPGLGPMLLTDDIKAMVERVITGPPPSTPVAPDPSQTEPADESGVAAEAELPAALPAAPPPDMAEPIVQPARNPSPDQVEPFQSPAIVSRLRRHGGAMPV</sequence>
<dbReference type="RefSeq" id="WP_238280338.1">
    <property type="nucleotide sequence ID" value="NZ_BPQL01000084.1"/>
</dbReference>
<feature type="region of interest" description="Disordered" evidence="1">
    <location>
        <begin position="25"/>
        <end position="66"/>
    </location>
</feature>
<dbReference type="EMBL" id="JBEPMM010000002">
    <property type="protein sequence ID" value="MET3691602.1"/>
    <property type="molecule type" value="Genomic_DNA"/>
</dbReference>
<name>A0ABV2L1A3_9HYPH</name>
<evidence type="ECO:0000256" key="1">
    <source>
        <dbReference type="SAM" id="MobiDB-lite"/>
    </source>
</evidence>
<proteinExistence type="predicted"/>
<feature type="compositionally biased region" description="Basic residues" evidence="1">
    <location>
        <begin position="230"/>
        <end position="240"/>
    </location>
</feature>
<organism evidence="2 3">
    <name type="scientific">Methylobacterium goesingense</name>
    <dbReference type="NCBI Taxonomy" id="243690"/>
    <lineage>
        <taxon>Bacteria</taxon>
        <taxon>Pseudomonadati</taxon>
        <taxon>Pseudomonadota</taxon>
        <taxon>Alphaproteobacteria</taxon>
        <taxon>Hyphomicrobiales</taxon>
        <taxon>Methylobacteriaceae</taxon>
        <taxon>Methylobacterium</taxon>
    </lineage>
</organism>
<feature type="compositionally biased region" description="Basic and acidic residues" evidence="1">
    <location>
        <begin position="25"/>
        <end position="37"/>
    </location>
</feature>
<evidence type="ECO:0000313" key="3">
    <source>
        <dbReference type="Proteomes" id="UP001549145"/>
    </source>
</evidence>
<dbReference type="Pfam" id="PF11748">
    <property type="entry name" value="DUF3306"/>
    <property type="match status" value="1"/>
</dbReference>
<evidence type="ECO:0008006" key="4">
    <source>
        <dbReference type="Google" id="ProtNLM"/>
    </source>
</evidence>
<accession>A0ABV2L1A3</accession>
<dbReference type="InterPro" id="IPR021735">
    <property type="entry name" value="DUF3306"/>
</dbReference>
<feature type="region of interest" description="Disordered" evidence="1">
    <location>
        <begin position="161"/>
        <end position="240"/>
    </location>
</feature>
<keyword evidence="3" id="KW-1185">Reference proteome</keyword>
<comment type="caution">
    <text evidence="2">The sequence shown here is derived from an EMBL/GenBank/DDBJ whole genome shotgun (WGS) entry which is preliminary data.</text>
</comment>
<reference evidence="2 3" key="1">
    <citation type="submission" date="2024-06" db="EMBL/GenBank/DDBJ databases">
        <title>Genomic Encyclopedia of Type Strains, Phase IV (KMG-IV): sequencing the most valuable type-strain genomes for metagenomic binning, comparative biology and taxonomic classification.</title>
        <authorList>
            <person name="Goeker M."/>
        </authorList>
    </citation>
    <scope>NUCLEOTIDE SEQUENCE [LARGE SCALE GENOMIC DNA]</scope>
    <source>
        <strain evidence="2 3">DSM 21331</strain>
    </source>
</reference>
<evidence type="ECO:0000313" key="2">
    <source>
        <dbReference type="EMBL" id="MET3691602.1"/>
    </source>
</evidence>
<feature type="compositionally biased region" description="Pro residues" evidence="1">
    <location>
        <begin position="163"/>
        <end position="172"/>
    </location>
</feature>
<protein>
    <recommendedName>
        <fullName evidence="4">DUF3306 domain-containing protein</fullName>
    </recommendedName>
</protein>
<dbReference type="Proteomes" id="UP001549145">
    <property type="component" value="Unassembled WGS sequence"/>
</dbReference>
<gene>
    <name evidence="2" type="ORF">ABID43_001127</name>
</gene>
<feature type="compositionally biased region" description="Low complexity" evidence="1">
    <location>
        <begin position="186"/>
        <end position="196"/>
    </location>
</feature>